<reference evidence="1" key="1">
    <citation type="submission" date="2020-03" db="EMBL/GenBank/DDBJ databases">
        <title>Draft sequencing of Paenibacilllus sp. S3N08.</title>
        <authorList>
            <person name="Kim D.-U."/>
        </authorList>
    </citation>
    <scope>NUCLEOTIDE SEQUENCE</scope>
    <source>
        <strain evidence="1">S3N08</strain>
    </source>
</reference>
<dbReference type="EMBL" id="JAAOIW010000014">
    <property type="protein sequence ID" value="NHN33867.1"/>
    <property type="molecule type" value="Genomic_DNA"/>
</dbReference>
<evidence type="ECO:0000313" key="1">
    <source>
        <dbReference type="EMBL" id="NHN33867.1"/>
    </source>
</evidence>
<name>A0ABX0JG48_9BACL</name>
<evidence type="ECO:0000313" key="2">
    <source>
        <dbReference type="Proteomes" id="UP001165962"/>
    </source>
</evidence>
<organism evidence="1 2">
    <name type="scientific">Paenibacillus agricola</name>
    <dbReference type="NCBI Taxonomy" id="2716264"/>
    <lineage>
        <taxon>Bacteria</taxon>
        <taxon>Bacillati</taxon>
        <taxon>Bacillota</taxon>
        <taxon>Bacilli</taxon>
        <taxon>Bacillales</taxon>
        <taxon>Paenibacillaceae</taxon>
        <taxon>Paenibacillus</taxon>
    </lineage>
</organism>
<sequence length="147" mass="16575">MDIKQPLGTMEIDQSKAWDALGLGKNTEVMLRIYSGARDVWLQGIAKRVEDGNRMWAIHKGGNAIKEMGQDFRVSFPEMNFAGEASYDNVDIHYERANPDIQVQEGGAEITAQVNAPDISYERGKFDFQMLSYAKVEFTPPQIDTKL</sequence>
<dbReference type="Proteomes" id="UP001165962">
    <property type="component" value="Unassembled WGS sequence"/>
</dbReference>
<protein>
    <submittedName>
        <fullName evidence="1">Uncharacterized protein</fullName>
    </submittedName>
</protein>
<dbReference type="Pfam" id="PF20074">
    <property type="entry name" value="DUF6470"/>
    <property type="match status" value="1"/>
</dbReference>
<accession>A0ABX0JG48</accession>
<gene>
    <name evidence="1" type="ORF">G9U52_29030</name>
</gene>
<dbReference type="InterPro" id="IPR045527">
    <property type="entry name" value="DUF6470"/>
</dbReference>
<proteinExistence type="predicted"/>
<keyword evidence="2" id="KW-1185">Reference proteome</keyword>
<comment type="caution">
    <text evidence="1">The sequence shown here is derived from an EMBL/GenBank/DDBJ whole genome shotgun (WGS) entry which is preliminary data.</text>
</comment>